<comment type="catalytic activity">
    <reaction evidence="34">
        <text>goralatide + H2O = N-acetyl-L-seryl-L-aspartate + L-lysyl-L-proline</text>
        <dbReference type="Rhea" id="RHEA:71455"/>
        <dbReference type="ChEBI" id="CHEBI:15377"/>
        <dbReference type="ChEBI" id="CHEBI:190701"/>
        <dbReference type="ChEBI" id="CHEBI:190702"/>
        <dbReference type="ChEBI" id="CHEBI:190703"/>
    </reaction>
    <physiologicalReaction direction="left-to-right" evidence="34">
        <dbReference type="Rhea" id="RHEA:71456"/>
    </physiologicalReaction>
</comment>
<dbReference type="GO" id="GO:0006508">
    <property type="term" value="P:proteolysis"/>
    <property type="evidence" value="ECO:0007669"/>
    <property type="project" value="InterPro"/>
</dbReference>
<feature type="chain" id="PRO_5034861814" description="Angiotensin-converting enzyme" evidence="44">
    <location>
        <begin position="37"/>
        <end position="175"/>
    </location>
</feature>
<keyword evidence="23" id="KW-1015">Disulfide bond</keyword>
<dbReference type="GO" id="GO:0008241">
    <property type="term" value="F:peptidyl-dipeptidase activity"/>
    <property type="evidence" value="ECO:0007669"/>
    <property type="project" value="InterPro"/>
</dbReference>
<comment type="catalytic activity">
    <reaction evidence="39">
        <text>neurotensin + H2O = neurotensin(1-11) + L-isoleucyl-L-leucine</text>
        <dbReference type="Rhea" id="RHEA:71475"/>
        <dbReference type="ChEBI" id="CHEBI:15377"/>
        <dbReference type="ChEBI" id="CHEBI:147362"/>
        <dbReference type="ChEBI" id="CHEBI:190704"/>
        <dbReference type="ChEBI" id="CHEBI:190706"/>
    </reaction>
    <physiologicalReaction direction="left-to-right" evidence="39">
        <dbReference type="Rhea" id="RHEA:71476"/>
    </physiologicalReaction>
</comment>
<evidence type="ECO:0000256" key="22">
    <source>
        <dbReference type="ARBA" id="ARBA00023136"/>
    </source>
</evidence>
<evidence type="ECO:0000313" key="45">
    <source>
        <dbReference type="Ensembl" id="ENSEASP00005018526.1"/>
    </source>
</evidence>
<evidence type="ECO:0000256" key="42">
    <source>
        <dbReference type="PIRSR" id="PIRSR601548-10"/>
    </source>
</evidence>
<evidence type="ECO:0000256" key="6">
    <source>
        <dbReference type="ARBA" id="ARBA00008139"/>
    </source>
</evidence>
<dbReference type="Pfam" id="PF01401">
    <property type="entry name" value="Peptidase_M2"/>
    <property type="match status" value="1"/>
</dbReference>
<evidence type="ECO:0000256" key="2">
    <source>
        <dbReference type="ARBA" id="ARBA00001947"/>
    </source>
</evidence>
<evidence type="ECO:0000256" key="33">
    <source>
        <dbReference type="ARBA" id="ARBA00047629"/>
    </source>
</evidence>
<evidence type="ECO:0000256" key="21">
    <source>
        <dbReference type="ARBA" id="ARBA00023049"/>
    </source>
</evidence>
<evidence type="ECO:0000256" key="3">
    <source>
        <dbReference type="ARBA" id="ARBA00004251"/>
    </source>
</evidence>
<evidence type="ECO:0000256" key="43">
    <source>
        <dbReference type="PIRSR" id="PIRSR601548-5"/>
    </source>
</evidence>
<comment type="catalytic activity">
    <reaction evidence="40">
        <text>bradykinin + H2O = L-Phe-L-Arg + bradykinin(1-7)</text>
        <dbReference type="Rhea" id="RHEA:71451"/>
        <dbReference type="ChEBI" id="CHEBI:15377"/>
        <dbReference type="ChEBI" id="CHEBI:132988"/>
        <dbReference type="ChEBI" id="CHEBI:133147"/>
        <dbReference type="ChEBI" id="CHEBI:147352"/>
    </reaction>
    <physiologicalReaction direction="left-to-right" evidence="40">
        <dbReference type="Rhea" id="RHEA:71452"/>
    </physiologicalReaction>
</comment>
<evidence type="ECO:0000256" key="34">
    <source>
        <dbReference type="ARBA" id="ARBA00047642"/>
    </source>
</evidence>
<protein>
    <recommendedName>
        <fullName evidence="28">Angiotensin-converting enzyme</fullName>
        <ecNumber evidence="27">3.4.15.1</ecNumber>
    </recommendedName>
    <alternativeName>
        <fullName evidence="30">Dipeptidyl carboxypeptidase I</fullName>
    </alternativeName>
    <alternativeName>
        <fullName evidence="29">Kininase II</fullName>
    </alternativeName>
</protein>
<evidence type="ECO:0000256" key="38">
    <source>
        <dbReference type="ARBA" id="ARBA00049116"/>
    </source>
</evidence>
<name>A0A8C4PNC3_EQUAS</name>
<keyword evidence="14" id="KW-0479">Metal-binding</keyword>
<evidence type="ECO:0000256" key="32">
    <source>
        <dbReference type="ARBA" id="ARBA00047529"/>
    </source>
</evidence>
<comment type="subcellular location">
    <subcellularLocation>
        <location evidence="3">Cell membrane</location>
        <topology evidence="3">Single-pass type I membrane protein</topology>
    </subcellularLocation>
    <subcellularLocation>
        <location evidence="4">Cytoplasm</location>
    </subcellularLocation>
    <subcellularLocation>
        <location evidence="5">Secreted</location>
    </subcellularLocation>
</comment>
<evidence type="ECO:0000256" key="14">
    <source>
        <dbReference type="ARBA" id="ARBA00022723"/>
    </source>
</evidence>
<evidence type="ECO:0000256" key="35">
    <source>
        <dbReference type="ARBA" id="ARBA00047862"/>
    </source>
</evidence>
<organism evidence="45">
    <name type="scientific">Equus asinus asinus</name>
    <dbReference type="NCBI Taxonomy" id="83772"/>
    <lineage>
        <taxon>Eukaryota</taxon>
        <taxon>Metazoa</taxon>
        <taxon>Chordata</taxon>
        <taxon>Craniata</taxon>
        <taxon>Vertebrata</taxon>
        <taxon>Euteleostomi</taxon>
        <taxon>Mammalia</taxon>
        <taxon>Eutheria</taxon>
        <taxon>Laurasiatheria</taxon>
        <taxon>Perissodactyla</taxon>
        <taxon>Equidae</taxon>
        <taxon>Equus</taxon>
    </lineage>
</organism>
<evidence type="ECO:0000256" key="20">
    <source>
        <dbReference type="ARBA" id="ARBA00022989"/>
    </source>
</evidence>
<keyword evidence="15 44" id="KW-0732">Signal</keyword>
<keyword evidence="11" id="KW-0121">Carboxypeptidase</keyword>
<dbReference type="OMA" id="LEAMPCC"/>
<evidence type="ECO:0000256" key="44">
    <source>
        <dbReference type="SAM" id="SignalP"/>
    </source>
</evidence>
<dbReference type="GO" id="GO:0005886">
    <property type="term" value="C:plasma membrane"/>
    <property type="evidence" value="ECO:0007669"/>
    <property type="project" value="TreeGrafter"/>
</dbReference>
<evidence type="ECO:0000256" key="24">
    <source>
        <dbReference type="ARBA" id="ARBA00023180"/>
    </source>
</evidence>
<feature type="glycosylation site" description="N-linked (GlcNAc...) asparagine" evidence="42">
    <location>
        <position position="81"/>
    </location>
</feature>
<keyword evidence="16" id="KW-0677">Repeat</keyword>
<keyword evidence="12" id="KW-0645">Protease</keyword>
<evidence type="ECO:0000256" key="16">
    <source>
        <dbReference type="ARBA" id="ARBA00022737"/>
    </source>
</evidence>
<keyword evidence="9" id="KW-0964">Secreted</keyword>
<keyword evidence="13" id="KW-0812">Transmembrane</keyword>
<evidence type="ECO:0000256" key="27">
    <source>
        <dbReference type="ARBA" id="ARBA00038977"/>
    </source>
</evidence>
<evidence type="ECO:0000256" key="30">
    <source>
        <dbReference type="ARBA" id="ARBA00042621"/>
    </source>
</evidence>
<comment type="catalytic activity">
    <reaction evidence="36">
        <text>Met-enkephalin + H2O = L-phenylalanyl-L-methionine + L-tyrosylglycylglycine</text>
        <dbReference type="Rhea" id="RHEA:71483"/>
        <dbReference type="ChEBI" id="CHEBI:15377"/>
        <dbReference type="ChEBI" id="CHEBI:189868"/>
        <dbReference type="ChEBI" id="CHEBI:190708"/>
        <dbReference type="ChEBI" id="CHEBI:190709"/>
    </reaction>
    <physiologicalReaction direction="left-to-right" evidence="36">
        <dbReference type="Rhea" id="RHEA:71484"/>
    </physiologicalReaction>
</comment>
<evidence type="ECO:0000256" key="19">
    <source>
        <dbReference type="ARBA" id="ARBA00022860"/>
    </source>
</evidence>
<comment type="catalytic activity">
    <reaction evidence="35">
        <text>angiotensin I + H2O = L-histidyl-L-leucine + angiotensin II</text>
        <dbReference type="Rhea" id="RHEA:63560"/>
        <dbReference type="ChEBI" id="CHEBI:15377"/>
        <dbReference type="ChEBI" id="CHEBI:58506"/>
        <dbReference type="ChEBI" id="CHEBI:147350"/>
        <dbReference type="ChEBI" id="CHEBI:147392"/>
        <dbReference type="EC" id="3.4.15.1"/>
    </reaction>
    <physiologicalReaction direction="left-to-right" evidence="35">
        <dbReference type="Rhea" id="RHEA:63561"/>
    </physiologicalReaction>
</comment>
<keyword evidence="17" id="KW-0378">Hydrolase</keyword>
<keyword evidence="7" id="KW-1003">Cell membrane</keyword>
<evidence type="ECO:0000256" key="5">
    <source>
        <dbReference type="ARBA" id="ARBA00004613"/>
    </source>
</evidence>
<accession>A0A8C4PNC3</accession>
<evidence type="ECO:0000256" key="4">
    <source>
        <dbReference type="ARBA" id="ARBA00004496"/>
    </source>
</evidence>
<proteinExistence type="inferred from homology"/>
<dbReference type="PANTHER" id="PTHR10514:SF25">
    <property type="entry name" value="ANGIOTENSIN-CONVERTING ENZYME"/>
    <property type="match status" value="1"/>
</dbReference>
<evidence type="ECO:0000256" key="23">
    <source>
        <dbReference type="ARBA" id="ARBA00023157"/>
    </source>
</evidence>
<comment type="function">
    <text evidence="26">Soluble form that is released in blood plasma and other body fluids following proteolytic cleavage in the juxtamembrane stalk region.</text>
</comment>
<keyword evidence="20" id="KW-1133">Transmembrane helix</keyword>
<evidence type="ECO:0000256" key="41">
    <source>
        <dbReference type="ARBA" id="ARBA00049470"/>
    </source>
</evidence>
<dbReference type="PANTHER" id="PTHR10514">
    <property type="entry name" value="ANGIOTENSIN-CONVERTING ENZYME"/>
    <property type="match status" value="1"/>
</dbReference>
<evidence type="ECO:0000256" key="25">
    <source>
        <dbReference type="ARBA" id="ARBA00036868"/>
    </source>
</evidence>
<evidence type="ECO:0000256" key="10">
    <source>
        <dbReference type="ARBA" id="ARBA00022553"/>
    </source>
</evidence>
<evidence type="ECO:0000256" key="8">
    <source>
        <dbReference type="ARBA" id="ARBA00022490"/>
    </source>
</evidence>
<evidence type="ECO:0000256" key="26">
    <source>
        <dbReference type="ARBA" id="ARBA00037200"/>
    </source>
</evidence>
<feature type="glycosylation site" description="N-linked (GlcNAc...) asparagine" evidence="43">
    <location>
        <position position="118"/>
    </location>
</feature>
<keyword evidence="18" id="KW-0862">Zinc</keyword>
<keyword evidence="10" id="KW-0597">Phosphoprotein</keyword>
<dbReference type="GO" id="GO:0008237">
    <property type="term" value="F:metallopeptidase activity"/>
    <property type="evidence" value="ECO:0007669"/>
    <property type="project" value="InterPro"/>
</dbReference>
<evidence type="ECO:0000256" key="15">
    <source>
        <dbReference type="ARBA" id="ARBA00022729"/>
    </source>
</evidence>
<sequence>MGAASGRRGPEPPPPPLPPLLLLLPLLLPPPPPTLALDPALQPGNFTADEAGAQLFAQSFNSSAEQVLFQSSAASWAYVTNITQENARRQEDAALLNQEFAEVWGQKCKELYDPIWQNFTDPILRRVISGVRILGPANLPLKKRQQSSPTSWLSLEAMPCCSMPGKAGTTLWASR</sequence>
<evidence type="ECO:0000256" key="29">
    <source>
        <dbReference type="ARBA" id="ARBA00041692"/>
    </source>
</evidence>
<reference evidence="45" key="1">
    <citation type="submission" date="2023-03" db="UniProtKB">
        <authorList>
            <consortium name="Ensembl"/>
        </authorList>
    </citation>
    <scope>IDENTIFICATION</scope>
</reference>
<comment type="catalytic activity">
    <reaction evidence="38">
        <text>substance P + H2O = substance P(1-8) + Gly-L-Leu-L-Met-NH2</text>
        <dbReference type="Rhea" id="RHEA:71463"/>
        <dbReference type="ChEBI" id="CHEBI:15377"/>
        <dbReference type="ChEBI" id="CHEBI:190692"/>
        <dbReference type="ChEBI" id="CHEBI:190694"/>
        <dbReference type="ChEBI" id="CHEBI:190699"/>
    </reaction>
    <physiologicalReaction direction="left-to-right" evidence="38">
        <dbReference type="Rhea" id="RHEA:71464"/>
    </physiologicalReaction>
</comment>
<evidence type="ECO:0000256" key="11">
    <source>
        <dbReference type="ARBA" id="ARBA00022645"/>
    </source>
</evidence>
<keyword evidence="22" id="KW-0472">Membrane</keyword>
<evidence type="ECO:0000256" key="40">
    <source>
        <dbReference type="ARBA" id="ARBA00049305"/>
    </source>
</evidence>
<comment type="catalytic activity">
    <reaction evidence="25">
        <text>Release of a C-terminal dipeptide, oligopeptide-|-Xaa-Yaa, when Xaa is not Pro, and Yaa is neither Asp nor Glu. Thus, conversion of angiotensin I to angiotensin II, with increase in vasoconstrictor activity, but no action on angiotensin II.</text>
        <dbReference type="EC" id="3.4.15.1"/>
    </reaction>
</comment>
<evidence type="ECO:0000256" key="7">
    <source>
        <dbReference type="ARBA" id="ARBA00022475"/>
    </source>
</evidence>
<evidence type="ECO:0000256" key="36">
    <source>
        <dbReference type="ARBA" id="ARBA00048012"/>
    </source>
</evidence>
<comment type="catalytic activity">
    <reaction evidence="32">
        <text>Met-enkephalin-Arg-Phe + H2O = L-arginyl-L-phenylalanine + Met-enkephalin</text>
        <dbReference type="Rhea" id="RHEA:70675"/>
        <dbReference type="ChEBI" id="CHEBI:15377"/>
        <dbReference type="ChEBI" id="CHEBI:189868"/>
        <dbReference type="ChEBI" id="CHEBI:189869"/>
        <dbReference type="ChEBI" id="CHEBI:189870"/>
    </reaction>
    <physiologicalReaction direction="left-to-right" evidence="32">
        <dbReference type="Rhea" id="RHEA:70676"/>
    </physiologicalReaction>
</comment>
<comment type="cofactor">
    <cofactor evidence="1">
        <name>chloride</name>
        <dbReference type="ChEBI" id="CHEBI:17996"/>
    </cofactor>
</comment>
<evidence type="ECO:0000256" key="1">
    <source>
        <dbReference type="ARBA" id="ARBA00001923"/>
    </source>
</evidence>
<comment type="subunit">
    <text evidence="31">Monomer and homodimer; homodimerizes following binding to an inhibitor. Interacts with calmodulin (CALM1, CALM2 or CALM3); interaction takes place in the cytoplasmic region and regulates phosphorylation and proteolytic cleavage.</text>
</comment>
<comment type="catalytic activity">
    <reaction evidence="37">
        <text>Leu-enkephalin + H2O = L-tyrosylglycylglycine + L-phenylalanyl-L-leucine</text>
        <dbReference type="Rhea" id="RHEA:71487"/>
        <dbReference type="ChEBI" id="CHEBI:15377"/>
        <dbReference type="ChEBI" id="CHEBI:190689"/>
        <dbReference type="ChEBI" id="CHEBI:190708"/>
        <dbReference type="ChEBI" id="CHEBI:190710"/>
    </reaction>
    <physiologicalReaction direction="left-to-right" evidence="37">
        <dbReference type="Rhea" id="RHEA:71488"/>
    </physiologicalReaction>
</comment>
<dbReference type="GO" id="GO:0003084">
    <property type="term" value="P:positive regulation of systemic arterial blood pressure"/>
    <property type="evidence" value="ECO:0007669"/>
    <property type="project" value="TreeGrafter"/>
</dbReference>
<keyword evidence="8" id="KW-0963">Cytoplasm</keyword>
<evidence type="ECO:0000256" key="9">
    <source>
        <dbReference type="ARBA" id="ARBA00022525"/>
    </source>
</evidence>
<keyword evidence="19" id="KW-0112">Calmodulin-binding</keyword>
<dbReference type="Ensembl" id="ENSEAST00005020101.1">
    <property type="protein sequence ID" value="ENSEASP00005018526.1"/>
    <property type="gene ID" value="ENSEASG00005012767.1"/>
</dbReference>
<evidence type="ECO:0000256" key="39">
    <source>
        <dbReference type="ARBA" id="ARBA00049273"/>
    </source>
</evidence>
<dbReference type="AlphaFoldDB" id="A0A8C4PNC3"/>
<evidence type="ECO:0000256" key="17">
    <source>
        <dbReference type="ARBA" id="ARBA00022801"/>
    </source>
</evidence>
<dbReference type="SUPFAM" id="SSF55486">
    <property type="entry name" value="Metalloproteases ('zincins'), catalytic domain"/>
    <property type="match status" value="1"/>
</dbReference>
<evidence type="ECO:0000256" key="28">
    <source>
        <dbReference type="ARBA" id="ARBA00039858"/>
    </source>
</evidence>
<comment type="catalytic activity">
    <reaction evidence="41">
        <text>substance P + H2O = substance P(1-9) + L-Leu-L-Met-NH2</text>
        <dbReference type="Rhea" id="RHEA:71459"/>
        <dbReference type="ChEBI" id="CHEBI:15377"/>
        <dbReference type="ChEBI" id="CHEBI:190692"/>
        <dbReference type="ChEBI" id="CHEBI:190693"/>
        <dbReference type="ChEBI" id="CHEBI:190700"/>
    </reaction>
    <physiologicalReaction direction="left-to-right" evidence="41">
        <dbReference type="Rhea" id="RHEA:71460"/>
    </physiologicalReaction>
</comment>
<feature type="signal peptide" evidence="44">
    <location>
        <begin position="1"/>
        <end position="36"/>
    </location>
</feature>
<feature type="glycosylation site" description="N-linked (GlcNAc...) asparagine" evidence="43">
    <location>
        <position position="61"/>
    </location>
</feature>
<comment type="cofactor">
    <cofactor evidence="2">
        <name>Zn(2+)</name>
        <dbReference type="ChEBI" id="CHEBI:29105"/>
    </cofactor>
</comment>
<evidence type="ECO:0000256" key="12">
    <source>
        <dbReference type="ARBA" id="ARBA00022670"/>
    </source>
</evidence>
<dbReference type="InterPro" id="IPR001548">
    <property type="entry name" value="Peptidase_M2"/>
</dbReference>
<evidence type="ECO:0000256" key="18">
    <source>
        <dbReference type="ARBA" id="ARBA00022833"/>
    </source>
</evidence>
<keyword evidence="24 42" id="KW-0325">Glycoprotein</keyword>
<evidence type="ECO:0000256" key="31">
    <source>
        <dbReference type="ARBA" id="ARBA00046406"/>
    </source>
</evidence>
<evidence type="ECO:0000256" key="37">
    <source>
        <dbReference type="ARBA" id="ARBA00048231"/>
    </source>
</evidence>
<dbReference type="GO" id="GO:0003081">
    <property type="term" value="P:regulation of systemic arterial blood pressure by renin-angiotensin"/>
    <property type="evidence" value="ECO:0007669"/>
    <property type="project" value="TreeGrafter"/>
</dbReference>
<comment type="catalytic activity">
    <reaction evidence="33">
        <text>substance P + H2O = L-Phe-L-Phe-Gly-L-Leu-L-Met-NH2 + substance P(1-6)</text>
        <dbReference type="Rhea" id="RHEA:71471"/>
        <dbReference type="ChEBI" id="CHEBI:15377"/>
        <dbReference type="ChEBI" id="CHEBI:190692"/>
        <dbReference type="ChEBI" id="CHEBI:190696"/>
        <dbReference type="ChEBI" id="CHEBI:190697"/>
    </reaction>
    <physiologicalReaction direction="left-to-right" evidence="33">
        <dbReference type="Rhea" id="RHEA:71472"/>
    </physiologicalReaction>
</comment>
<keyword evidence="21" id="KW-0482">Metalloprotease</keyword>
<comment type="similarity">
    <text evidence="6">Belongs to the peptidase M2 family.</text>
</comment>
<evidence type="ECO:0000256" key="13">
    <source>
        <dbReference type="ARBA" id="ARBA00022692"/>
    </source>
</evidence>
<dbReference type="EC" id="3.4.15.1" evidence="27"/>